<dbReference type="PANTHER" id="PTHR28083">
    <property type="entry name" value="GOOD FOR FULL DBP5 ACTIVITY PROTEIN 2"/>
    <property type="match status" value="1"/>
</dbReference>
<feature type="region of interest" description="Disordered" evidence="1">
    <location>
        <begin position="523"/>
        <end position="547"/>
    </location>
</feature>
<feature type="compositionally biased region" description="Basic and acidic residues" evidence="1">
    <location>
        <begin position="527"/>
        <end position="540"/>
    </location>
</feature>
<sequence>MVKAQNIYEGSDSEELEIEPEPPVAPEISDTVSDDESSDEIPLPQKTPKAKRVPKPFKPFVLGYSPRAGELCREDEKFCTFQLVKSYPYQYIGKANRQRVDDTYFNQGKVFANSWELFYLHRNLLKLEGSPPPLILVTTRQFIHFLAKINKHFKTKLAIPDGANGAFEVLFGGEGTPRPRYLGQANSKLAMENLIYKVPSWRFKLDGEPEMAQVLTDETYEIFLNNVALAQQKQPKKAVAKEKVIKSRIHNQKSWRQTVKRVQRYLGLRQALETSSSLQQPFSNQKTVKSATDTLAKFSFNPNFVTHFIQENSVIFVCVDVEAYERDSRIITEIGFATLDTKDLLTLPPGERGANWRTLIRPRHFRISEHKFYNNSDYVAGCADRFEFGKSEFISIKDTPQIISDCFKNPNFKSGEEDAVDLTNRKVVFVGHDIISDIKFLRTVGYDVYTLPNLFDMVDTALMYRALKREMNTRSLGVILTDMGITGWNLHNAGNDAVYTLQAMIAIAIKFLGERQNHNKIHIPMNSEDRSKPTAQKEEAWSSSGESDGGLPNLFYLTFPDYNSGNRNKRGFSNPRASNERTSWADRAREGSSSQSKSTRPSNATDRPGFSSTRSTRRQW</sequence>
<name>A0A0B1PE01_UNCNE</name>
<feature type="compositionally biased region" description="Polar residues" evidence="1">
    <location>
        <begin position="591"/>
        <end position="614"/>
    </location>
</feature>
<feature type="compositionally biased region" description="Acidic residues" evidence="1">
    <location>
        <begin position="11"/>
        <end position="20"/>
    </location>
</feature>
<reference evidence="3 4" key="1">
    <citation type="journal article" date="2014" name="BMC Genomics">
        <title>Adaptive genomic structural variation in the grape powdery mildew pathogen, Erysiphe necator.</title>
        <authorList>
            <person name="Jones L."/>
            <person name="Riaz S."/>
            <person name="Morales-Cruz A."/>
            <person name="Amrine K.C."/>
            <person name="McGuire B."/>
            <person name="Gubler W.D."/>
            <person name="Walker M.A."/>
            <person name="Cantu D."/>
        </authorList>
    </citation>
    <scope>NUCLEOTIDE SEQUENCE [LARGE SCALE GENOMIC DNA]</scope>
    <source>
        <strain evidence="4">c</strain>
    </source>
</reference>
<evidence type="ECO:0000313" key="4">
    <source>
        <dbReference type="Proteomes" id="UP000030854"/>
    </source>
</evidence>
<evidence type="ECO:0000313" key="3">
    <source>
        <dbReference type="EMBL" id="KHJ34834.1"/>
    </source>
</evidence>
<dbReference type="EMBL" id="JNVN01000661">
    <property type="protein sequence ID" value="KHJ34834.1"/>
    <property type="molecule type" value="Genomic_DNA"/>
</dbReference>
<feature type="domain" description="Gfd2/YDR514C-like C-terminal" evidence="2">
    <location>
        <begin position="315"/>
        <end position="507"/>
    </location>
</feature>
<organism evidence="3 4">
    <name type="scientific">Uncinula necator</name>
    <name type="common">Grape powdery mildew</name>
    <dbReference type="NCBI Taxonomy" id="52586"/>
    <lineage>
        <taxon>Eukaryota</taxon>
        <taxon>Fungi</taxon>
        <taxon>Dikarya</taxon>
        <taxon>Ascomycota</taxon>
        <taxon>Pezizomycotina</taxon>
        <taxon>Leotiomycetes</taxon>
        <taxon>Erysiphales</taxon>
        <taxon>Erysiphaceae</taxon>
        <taxon>Erysiphe</taxon>
    </lineage>
</organism>
<evidence type="ECO:0000259" key="2">
    <source>
        <dbReference type="Pfam" id="PF21762"/>
    </source>
</evidence>
<dbReference type="InterPro" id="IPR040151">
    <property type="entry name" value="Gfd2/YDR514C-like"/>
</dbReference>
<gene>
    <name evidence="3" type="ORF">EV44_g2366</name>
</gene>
<dbReference type="SUPFAM" id="SSF53098">
    <property type="entry name" value="Ribonuclease H-like"/>
    <property type="match status" value="1"/>
</dbReference>
<dbReference type="InterPro" id="IPR012337">
    <property type="entry name" value="RNaseH-like_sf"/>
</dbReference>
<evidence type="ECO:0000256" key="1">
    <source>
        <dbReference type="SAM" id="MobiDB-lite"/>
    </source>
</evidence>
<dbReference type="PANTHER" id="PTHR28083:SF1">
    <property type="entry name" value="GOOD FOR FULL DBP5 ACTIVITY PROTEIN 2"/>
    <property type="match status" value="1"/>
</dbReference>
<dbReference type="STRING" id="52586.A0A0B1PE01"/>
<proteinExistence type="predicted"/>
<protein>
    <submittedName>
        <fullName evidence="3">Putative qde-2-interacting protein</fullName>
    </submittedName>
</protein>
<dbReference type="Proteomes" id="UP000030854">
    <property type="component" value="Unassembled WGS sequence"/>
</dbReference>
<dbReference type="OMA" id="CVDVESY"/>
<dbReference type="AlphaFoldDB" id="A0A0B1PE01"/>
<feature type="region of interest" description="Disordered" evidence="1">
    <location>
        <begin position="1"/>
        <end position="52"/>
    </location>
</feature>
<dbReference type="InterPro" id="IPR036397">
    <property type="entry name" value="RNaseH_sf"/>
</dbReference>
<dbReference type="HOGENOM" id="CLU_016815_2_0_1"/>
<dbReference type="Gene3D" id="3.30.420.10">
    <property type="entry name" value="Ribonuclease H-like superfamily/Ribonuclease H"/>
    <property type="match status" value="1"/>
</dbReference>
<comment type="caution">
    <text evidence="3">The sequence shown here is derived from an EMBL/GenBank/DDBJ whole genome shotgun (WGS) entry which is preliminary data.</text>
</comment>
<dbReference type="GO" id="GO:0003676">
    <property type="term" value="F:nucleic acid binding"/>
    <property type="evidence" value="ECO:0007669"/>
    <property type="project" value="InterPro"/>
</dbReference>
<accession>A0A0B1PE01</accession>
<feature type="region of interest" description="Disordered" evidence="1">
    <location>
        <begin position="566"/>
        <end position="620"/>
    </location>
</feature>
<keyword evidence="4" id="KW-1185">Reference proteome</keyword>
<dbReference type="InterPro" id="IPR048519">
    <property type="entry name" value="Gfd2/YDR514C-like_C"/>
</dbReference>
<dbReference type="Pfam" id="PF21762">
    <property type="entry name" value="DEDDh_C"/>
    <property type="match status" value="1"/>
</dbReference>
<dbReference type="GO" id="GO:0005634">
    <property type="term" value="C:nucleus"/>
    <property type="evidence" value="ECO:0007669"/>
    <property type="project" value="TreeGrafter"/>
</dbReference>